<evidence type="ECO:0000313" key="6">
    <source>
        <dbReference type="EMBL" id="MBC3759049.1"/>
    </source>
</evidence>
<dbReference type="PANTHER" id="PTHR43212">
    <property type="entry name" value="QUERCETIN 2,3-DIOXYGENASE"/>
    <property type="match status" value="1"/>
</dbReference>
<comment type="similarity">
    <text evidence="1 3">Belongs to the pirin family.</text>
</comment>
<name>A0A923HAV9_9FLAO</name>
<dbReference type="RefSeq" id="WP_186562495.1">
    <property type="nucleotide sequence ID" value="NZ_JACNMF010000003.1"/>
</dbReference>
<evidence type="ECO:0000259" key="5">
    <source>
        <dbReference type="Pfam" id="PF17954"/>
    </source>
</evidence>
<organism evidence="6 7">
    <name type="scientific">Hyunsoonleella aquatilis</name>
    <dbReference type="NCBI Taxonomy" id="2762758"/>
    <lineage>
        <taxon>Bacteria</taxon>
        <taxon>Pseudomonadati</taxon>
        <taxon>Bacteroidota</taxon>
        <taxon>Flavobacteriia</taxon>
        <taxon>Flavobacteriales</taxon>
        <taxon>Flavobacteriaceae</taxon>
    </lineage>
</organism>
<keyword evidence="2" id="KW-0479">Metal-binding</keyword>
<dbReference type="InterPro" id="IPR041602">
    <property type="entry name" value="Quercetinase_C"/>
</dbReference>
<dbReference type="PIRSF" id="PIRSF006232">
    <property type="entry name" value="Pirin"/>
    <property type="match status" value="1"/>
</dbReference>
<evidence type="ECO:0000256" key="1">
    <source>
        <dbReference type="ARBA" id="ARBA00008416"/>
    </source>
</evidence>
<feature type="binding site" evidence="2">
    <location>
        <position position="102"/>
    </location>
    <ligand>
        <name>Fe cation</name>
        <dbReference type="ChEBI" id="CHEBI:24875"/>
    </ligand>
</feature>
<protein>
    <submittedName>
        <fullName evidence="6">Pirin family protein</fullName>
    </submittedName>
</protein>
<accession>A0A923HAV9</accession>
<feature type="binding site" evidence="2">
    <location>
        <position position="58"/>
    </location>
    <ligand>
        <name>Fe cation</name>
        <dbReference type="ChEBI" id="CHEBI:24875"/>
    </ligand>
</feature>
<dbReference type="AlphaFoldDB" id="A0A923HAV9"/>
<dbReference type="PANTHER" id="PTHR43212:SF3">
    <property type="entry name" value="QUERCETIN 2,3-DIOXYGENASE"/>
    <property type="match status" value="1"/>
</dbReference>
<feature type="binding site" evidence="2">
    <location>
        <position position="104"/>
    </location>
    <ligand>
        <name>Fe cation</name>
        <dbReference type="ChEBI" id="CHEBI:24875"/>
    </ligand>
</feature>
<comment type="cofactor">
    <cofactor evidence="2">
        <name>Fe cation</name>
        <dbReference type="ChEBI" id="CHEBI:24875"/>
    </cofactor>
    <text evidence="2">Binds 1 Fe cation per subunit.</text>
</comment>
<keyword evidence="7" id="KW-1185">Reference proteome</keyword>
<proteinExistence type="inferred from homology"/>
<evidence type="ECO:0000256" key="3">
    <source>
        <dbReference type="RuleBase" id="RU003457"/>
    </source>
</evidence>
<dbReference type="EMBL" id="JACNMF010000003">
    <property type="protein sequence ID" value="MBC3759049.1"/>
    <property type="molecule type" value="Genomic_DNA"/>
</dbReference>
<dbReference type="Gene3D" id="2.60.120.10">
    <property type="entry name" value="Jelly Rolls"/>
    <property type="match status" value="2"/>
</dbReference>
<dbReference type="Pfam" id="PF17954">
    <property type="entry name" value="Pirin_C_2"/>
    <property type="match status" value="1"/>
</dbReference>
<dbReference type="CDD" id="cd02910">
    <property type="entry name" value="cupin_Yhhw_N"/>
    <property type="match status" value="1"/>
</dbReference>
<reference evidence="6" key="1">
    <citation type="submission" date="2020-08" db="EMBL/GenBank/DDBJ databases">
        <title>Hyunsoonleella sp. strain SJ7 genome sequencing and assembly.</title>
        <authorList>
            <person name="Kim I."/>
        </authorList>
    </citation>
    <scope>NUCLEOTIDE SEQUENCE</scope>
    <source>
        <strain evidence="6">SJ7</strain>
    </source>
</reference>
<dbReference type="InterPro" id="IPR014710">
    <property type="entry name" value="RmlC-like_jellyroll"/>
</dbReference>
<dbReference type="InterPro" id="IPR003829">
    <property type="entry name" value="Pirin_N_dom"/>
</dbReference>
<feature type="domain" description="Quercetin 2,3-dioxygenase C-terminal cupin" evidence="5">
    <location>
        <begin position="156"/>
        <end position="235"/>
    </location>
</feature>
<dbReference type="Proteomes" id="UP000656244">
    <property type="component" value="Unassembled WGS sequence"/>
</dbReference>
<dbReference type="InterPro" id="IPR012093">
    <property type="entry name" value="Pirin"/>
</dbReference>
<dbReference type="InterPro" id="IPR011051">
    <property type="entry name" value="RmlC_Cupin_sf"/>
</dbReference>
<gene>
    <name evidence="6" type="ORF">H7U19_11570</name>
</gene>
<evidence type="ECO:0000259" key="4">
    <source>
        <dbReference type="Pfam" id="PF02678"/>
    </source>
</evidence>
<dbReference type="GO" id="GO:0046872">
    <property type="term" value="F:metal ion binding"/>
    <property type="evidence" value="ECO:0007669"/>
    <property type="project" value="UniProtKB-KW"/>
</dbReference>
<dbReference type="Pfam" id="PF02678">
    <property type="entry name" value="Pirin"/>
    <property type="match status" value="1"/>
</dbReference>
<dbReference type="SUPFAM" id="SSF51182">
    <property type="entry name" value="RmlC-like cupins"/>
    <property type="match status" value="1"/>
</dbReference>
<feature type="binding site" evidence="2">
    <location>
        <position position="60"/>
    </location>
    <ligand>
        <name>Fe cation</name>
        <dbReference type="ChEBI" id="CHEBI:24875"/>
    </ligand>
</feature>
<comment type="caution">
    <text evidence="6">The sequence shown here is derived from an EMBL/GenBank/DDBJ whole genome shotgun (WGS) entry which is preliminary data.</text>
</comment>
<evidence type="ECO:0000313" key="7">
    <source>
        <dbReference type="Proteomes" id="UP000656244"/>
    </source>
</evidence>
<feature type="domain" description="Pirin N-terminal" evidence="4">
    <location>
        <begin position="11"/>
        <end position="120"/>
    </location>
</feature>
<keyword evidence="2" id="KW-0408">Iron</keyword>
<sequence length="238" mass="26602">MKTIIHKADTRGFADHGWLKSHHTFSFAGYQDPERMNFGKLRVLNDDVVQPKMGFGTHPHQNMEIISIPLKGALSHKDSMGNKRAIEVGEVQVMSAGKGLTHSEFNDSKTDEVNFLQLWIIPEAMGVEPNYEQRKFDVSERKNQLQTVVAPKDKLEGDALPISQQAYIYRAELNGDNSVTLKPKAESNGFYVFVAEGDVNVSGNELNKRDAIGVWDTESLEISANDDSEIIVIEVPMN</sequence>
<evidence type="ECO:0000256" key="2">
    <source>
        <dbReference type="PIRSR" id="PIRSR006232-1"/>
    </source>
</evidence>